<dbReference type="AlphaFoldDB" id="A0A316ZHD8"/>
<feature type="transmembrane region" description="Helical" evidence="9">
    <location>
        <begin position="26"/>
        <end position="48"/>
    </location>
</feature>
<keyword evidence="4 9" id="KW-0812">Transmembrane</keyword>
<dbReference type="InterPro" id="IPR005828">
    <property type="entry name" value="MFS_sugar_transport-like"/>
</dbReference>
<evidence type="ECO:0000256" key="6">
    <source>
        <dbReference type="ARBA" id="ARBA00023136"/>
    </source>
</evidence>
<dbReference type="InterPro" id="IPR020846">
    <property type="entry name" value="MFS_dom"/>
</dbReference>
<feature type="transmembrane region" description="Helical" evidence="9">
    <location>
        <begin position="109"/>
        <end position="127"/>
    </location>
</feature>
<dbReference type="PRINTS" id="PR00171">
    <property type="entry name" value="SUGRTRNSPORT"/>
</dbReference>
<reference evidence="11 12" key="1">
    <citation type="journal article" date="2018" name="Mol. Biol. Evol.">
        <title>Broad Genomic Sampling Reveals a Smut Pathogenic Ancestry of the Fungal Clade Ustilaginomycotina.</title>
        <authorList>
            <person name="Kijpornyongpan T."/>
            <person name="Mondo S.J."/>
            <person name="Barry K."/>
            <person name="Sandor L."/>
            <person name="Lee J."/>
            <person name="Lipzen A."/>
            <person name="Pangilinan J."/>
            <person name="LaButti K."/>
            <person name="Hainaut M."/>
            <person name="Henrissat B."/>
            <person name="Grigoriev I.V."/>
            <person name="Spatafora J.W."/>
            <person name="Aime M.C."/>
        </authorList>
    </citation>
    <scope>NUCLEOTIDE SEQUENCE [LARGE SCALE GENOMIC DNA]</scope>
    <source>
        <strain evidence="11 12">MCA 4186</strain>
    </source>
</reference>
<evidence type="ECO:0000256" key="3">
    <source>
        <dbReference type="ARBA" id="ARBA00022448"/>
    </source>
</evidence>
<dbReference type="STRING" id="58919.A0A316ZHD8"/>
<dbReference type="FunFam" id="1.20.1250.20:FF:000078">
    <property type="entry name" value="MFS maltose transporter, putative"/>
    <property type="match status" value="1"/>
</dbReference>
<feature type="transmembrane region" description="Helical" evidence="9">
    <location>
        <begin position="326"/>
        <end position="348"/>
    </location>
</feature>
<keyword evidence="12" id="KW-1185">Reference proteome</keyword>
<evidence type="ECO:0000256" key="8">
    <source>
        <dbReference type="RuleBase" id="RU003346"/>
    </source>
</evidence>
<dbReference type="NCBIfam" id="TIGR00879">
    <property type="entry name" value="SP"/>
    <property type="match status" value="1"/>
</dbReference>
<evidence type="ECO:0000256" key="4">
    <source>
        <dbReference type="ARBA" id="ARBA00022692"/>
    </source>
</evidence>
<feature type="transmembrane region" description="Helical" evidence="9">
    <location>
        <begin position="139"/>
        <end position="156"/>
    </location>
</feature>
<sequence>MAGGAVISSGPVAGDKNVLSKANRRPMIYCAIAVMGAVLYGYDGTYFAGILEMERFRRDYGALRERPNGSIGYDITSGERSLLASIVQAGELVGALTSAFIGDYFGRKGGFAGAGALVMIGTAIQMAPGSLGALAGGRAILGMGVGVISATCTPYLSEVAPSAIRGPVVSSWQLLLAIGQVIGNGVAQGTRNLDSTWAYGIPIILNLAIAGIMVAGVLLLCPESPRWLMSKGRDEQAIASLRKINAGQEDPNEVVDLEFKSFAQARDDELATQGEGGWKALFATKQDRRRLLMVFGVLVSQQIGGVQFIFSYATTFFAAIGIDASFTISMVVAVVEVVGVLVSFLLVNRFGRRPLLLWTSVPMILNLFICGILGSIDPNNENAAIGKAIAAQIILFVFFFNLAWGPLAWVCASELSSGGQKTRVMAVGTAGFWIIAFLVTFTLPYLFDDAQAGLGPQVGYIYGALNAVAMAFVYFFIPETLGRSLEEIQVLITLNVPTRQWRASTTRRPTLRSLRWRTPKLRTSPSLAKI</sequence>
<dbReference type="InterPro" id="IPR036259">
    <property type="entry name" value="MFS_trans_sf"/>
</dbReference>
<dbReference type="InterPro" id="IPR005829">
    <property type="entry name" value="Sugar_transporter_CS"/>
</dbReference>
<proteinExistence type="inferred from homology"/>
<dbReference type="RefSeq" id="XP_025599972.1">
    <property type="nucleotide sequence ID" value="XM_025739522.1"/>
</dbReference>
<evidence type="ECO:0000256" key="1">
    <source>
        <dbReference type="ARBA" id="ARBA00004141"/>
    </source>
</evidence>
<organism evidence="11 12">
    <name type="scientific">Tilletiopsis washingtonensis</name>
    <dbReference type="NCBI Taxonomy" id="58919"/>
    <lineage>
        <taxon>Eukaryota</taxon>
        <taxon>Fungi</taxon>
        <taxon>Dikarya</taxon>
        <taxon>Basidiomycota</taxon>
        <taxon>Ustilaginomycotina</taxon>
        <taxon>Exobasidiomycetes</taxon>
        <taxon>Entylomatales</taxon>
        <taxon>Entylomatales incertae sedis</taxon>
        <taxon>Tilletiopsis</taxon>
    </lineage>
</organism>
<dbReference type="InterPro" id="IPR050360">
    <property type="entry name" value="MFS_Sugar_Transporters"/>
</dbReference>
<dbReference type="GeneID" id="37267068"/>
<dbReference type="PANTHER" id="PTHR48022:SF77">
    <property type="entry name" value="MAJOR FACILITATOR SUPERFAMILY (MFS) PROFILE DOMAIN-CONTAINING PROTEIN"/>
    <property type="match status" value="1"/>
</dbReference>
<evidence type="ECO:0000256" key="5">
    <source>
        <dbReference type="ARBA" id="ARBA00022989"/>
    </source>
</evidence>
<feature type="transmembrane region" description="Helical" evidence="9">
    <location>
        <begin position="459"/>
        <end position="477"/>
    </location>
</feature>
<feature type="transmembrane region" description="Helical" evidence="9">
    <location>
        <begin position="168"/>
        <end position="187"/>
    </location>
</feature>
<dbReference type="Gene3D" id="1.20.1250.20">
    <property type="entry name" value="MFS general substrate transporter like domains"/>
    <property type="match status" value="1"/>
</dbReference>
<evidence type="ECO:0000256" key="7">
    <source>
        <dbReference type="ARBA" id="ARBA00049119"/>
    </source>
</evidence>
<feature type="transmembrane region" description="Helical" evidence="9">
    <location>
        <begin position="424"/>
        <end position="447"/>
    </location>
</feature>
<dbReference type="InterPro" id="IPR003663">
    <property type="entry name" value="Sugar/inositol_transpt"/>
</dbReference>
<feature type="transmembrane region" description="Helical" evidence="9">
    <location>
        <begin position="291"/>
        <end position="320"/>
    </location>
</feature>
<dbReference type="OrthoDB" id="6612291at2759"/>
<dbReference type="SUPFAM" id="SSF103473">
    <property type="entry name" value="MFS general substrate transporter"/>
    <property type="match status" value="1"/>
</dbReference>
<keyword evidence="3 8" id="KW-0813">Transport</keyword>
<evidence type="ECO:0000256" key="9">
    <source>
        <dbReference type="SAM" id="Phobius"/>
    </source>
</evidence>
<evidence type="ECO:0000313" key="11">
    <source>
        <dbReference type="EMBL" id="PWN99693.1"/>
    </source>
</evidence>
<accession>A0A316ZHD8</accession>
<dbReference type="Proteomes" id="UP000245946">
    <property type="component" value="Unassembled WGS sequence"/>
</dbReference>
<dbReference type="PROSITE" id="PS50850">
    <property type="entry name" value="MFS"/>
    <property type="match status" value="1"/>
</dbReference>
<dbReference type="PANTHER" id="PTHR48022">
    <property type="entry name" value="PLASTIDIC GLUCOSE TRANSPORTER 4"/>
    <property type="match status" value="1"/>
</dbReference>
<keyword evidence="6 9" id="KW-0472">Membrane</keyword>
<protein>
    <submittedName>
        <fullName evidence="11">General substrate transporter</fullName>
    </submittedName>
</protein>
<comment type="subcellular location">
    <subcellularLocation>
        <location evidence="1">Membrane</location>
        <topology evidence="1">Multi-pass membrane protein</topology>
    </subcellularLocation>
</comment>
<dbReference type="GO" id="GO:0005351">
    <property type="term" value="F:carbohydrate:proton symporter activity"/>
    <property type="evidence" value="ECO:0007669"/>
    <property type="project" value="TreeGrafter"/>
</dbReference>
<evidence type="ECO:0000259" key="10">
    <source>
        <dbReference type="PROSITE" id="PS50850"/>
    </source>
</evidence>
<evidence type="ECO:0000313" key="12">
    <source>
        <dbReference type="Proteomes" id="UP000245946"/>
    </source>
</evidence>
<dbReference type="PROSITE" id="PS00217">
    <property type="entry name" value="SUGAR_TRANSPORT_2"/>
    <property type="match status" value="1"/>
</dbReference>
<name>A0A316ZHD8_9BASI</name>
<feature type="transmembrane region" description="Helical" evidence="9">
    <location>
        <begin position="388"/>
        <end position="412"/>
    </location>
</feature>
<dbReference type="Pfam" id="PF00083">
    <property type="entry name" value="Sugar_tr"/>
    <property type="match status" value="1"/>
</dbReference>
<feature type="transmembrane region" description="Helical" evidence="9">
    <location>
        <begin position="199"/>
        <end position="221"/>
    </location>
</feature>
<dbReference type="EMBL" id="KZ819287">
    <property type="protein sequence ID" value="PWN99693.1"/>
    <property type="molecule type" value="Genomic_DNA"/>
</dbReference>
<feature type="domain" description="Major facilitator superfamily (MFS) profile" evidence="10">
    <location>
        <begin position="29"/>
        <end position="481"/>
    </location>
</feature>
<dbReference type="GO" id="GO:0016020">
    <property type="term" value="C:membrane"/>
    <property type="evidence" value="ECO:0007669"/>
    <property type="project" value="UniProtKB-SubCell"/>
</dbReference>
<evidence type="ECO:0000256" key="2">
    <source>
        <dbReference type="ARBA" id="ARBA00010992"/>
    </source>
</evidence>
<comment type="catalytic activity">
    <reaction evidence="7">
        <text>myo-inositol(out) + H(+)(out) = myo-inositol(in) + H(+)(in)</text>
        <dbReference type="Rhea" id="RHEA:60364"/>
        <dbReference type="ChEBI" id="CHEBI:15378"/>
        <dbReference type="ChEBI" id="CHEBI:17268"/>
    </reaction>
</comment>
<gene>
    <name evidence="11" type="ORF">FA09DRAFT_215519</name>
</gene>
<comment type="similarity">
    <text evidence="2 8">Belongs to the major facilitator superfamily. Sugar transporter (TC 2.A.1.1) family.</text>
</comment>
<keyword evidence="5 9" id="KW-1133">Transmembrane helix</keyword>
<feature type="transmembrane region" description="Helical" evidence="9">
    <location>
        <begin position="355"/>
        <end position="376"/>
    </location>
</feature>